<dbReference type="eggNOG" id="ENOG502ZCEX">
    <property type="taxonomic scope" value="Bacteria"/>
</dbReference>
<organism evidence="2 3">
    <name type="scientific">Acinetobacter tjernbergiae DSM 14971 = CIP 107465</name>
    <dbReference type="NCBI Taxonomy" id="1120928"/>
    <lineage>
        <taxon>Bacteria</taxon>
        <taxon>Pseudomonadati</taxon>
        <taxon>Pseudomonadota</taxon>
        <taxon>Gammaproteobacteria</taxon>
        <taxon>Moraxellales</taxon>
        <taxon>Moraxellaceae</taxon>
        <taxon>Acinetobacter</taxon>
    </lineage>
</organism>
<gene>
    <name evidence="2" type="ORF">F990_00137</name>
</gene>
<evidence type="ECO:0000259" key="1">
    <source>
        <dbReference type="Pfam" id="PF05144"/>
    </source>
</evidence>
<dbReference type="NCBIfam" id="TIGR01629">
    <property type="entry name" value="rep_II_X"/>
    <property type="match status" value="1"/>
</dbReference>
<dbReference type="RefSeq" id="WP_018676910.1">
    <property type="nucleotide sequence ID" value="NZ_AYEV01000001.1"/>
</dbReference>
<reference evidence="2 3" key="1">
    <citation type="submission" date="2013-10" db="EMBL/GenBank/DDBJ databases">
        <title>The Genome Sequence of Acinetobacter tjernbergiae CIP107465.</title>
        <authorList>
            <consortium name="The Broad Institute Genomics Platform"/>
            <consortium name="The Broad Institute Genome Sequencing Center for Infectious Disease"/>
            <person name="Cerqueira G."/>
            <person name="Feldgarden M."/>
            <person name="Courvalin P."/>
            <person name="Grillot-Courvalin C."/>
            <person name="Clermont D."/>
            <person name="Rocha E."/>
            <person name="Yoon E.-J."/>
            <person name="Nemec A."/>
            <person name="Young S.K."/>
            <person name="Zeng Q."/>
            <person name="Gargeya S."/>
            <person name="Fitzgerald M."/>
            <person name="Abouelleil A."/>
            <person name="Alvarado L."/>
            <person name="Berlin A.M."/>
            <person name="Chapman S.B."/>
            <person name="Gainer-Dewar J."/>
            <person name="Goldberg J."/>
            <person name="Gnerre S."/>
            <person name="Griggs A."/>
            <person name="Gujja S."/>
            <person name="Hansen M."/>
            <person name="Howarth C."/>
            <person name="Imamovic A."/>
            <person name="Ireland A."/>
            <person name="Larimer J."/>
            <person name="McCowan C."/>
            <person name="Murphy C."/>
            <person name="Pearson M."/>
            <person name="Poon T.W."/>
            <person name="Priest M."/>
            <person name="Roberts A."/>
            <person name="Saif S."/>
            <person name="Shea T."/>
            <person name="Sykes S."/>
            <person name="Wortman J."/>
            <person name="Nusbaum C."/>
            <person name="Birren B."/>
        </authorList>
    </citation>
    <scope>NUCLEOTIDE SEQUENCE [LARGE SCALE GENOMIC DNA]</scope>
    <source>
        <strain evidence="2 3">CIP 107465</strain>
    </source>
</reference>
<dbReference type="STRING" id="202955.GCA_000759995_03378"/>
<dbReference type="EMBL" id="AYEV01000001">
    <property type="protein sequence ID" value="ESK57601.1"/>
    <property type="molecule type" value="Genomic_DNA"/>
</dbReference>
<keyword evidence="3" id="KW-1185">Reference proteome</keyword>
<proteinExistence type="predicted"/>
<evidence type="ECO:0000313" key="3">
    <source>
        <dbReference type="Proteomes" id="UP000017404"/>
    </source>
</evidence>
<comment type="caution">
    <text evidence="2">The sequence shown here is derived from an EMBL/GenBank/DDBJ whole genome shotgun (WGS) entry which is preliminary data.</text>
</comment>
<dbReference type="InterPro" id="IPR006516">
    <property type="entry name" value="G2P"/>
</dbReference>
<protein>
    <recommendedName>
        <fullName evidence="1">Replication-associated protein G2P N-terminal domain-containing protein</fullName>
    </recommendedName>
</protein>
<accession>V2V9Q7</accession>
<dbReference type="InterPro" id="IPR022686">
    <property type="entry name" value="G2P_N"/>
</dbReference>
<dbReference type="AlphaFoldDB" id="V2V9Q7"/>
<dbReference type="Pfam" id="PF05144">
    <property type="entry name" value="Phage_CRI"/>
    <property type="match status" value="1"/>
</dbReference>
<feature type="domain" description="Replication-associated protein G2P N-terminal" evidence="1">
    <location>
        <begin position="25"/>
        <end position="250"/>
    </location>
</feature>
<sequence>MVLNNVLNQQINNEEVLEAKHIFAIDYLKLKVEITNNPLELSQNMVIPLTKFDGEFQPLQESYSKQWVCGSYNDHIQIKAINKNEILIQGNLFKWLNGQNVTGTTDLIQLVLDTVNRLSQIFNAITPTDTEIENIKLGLFRIYRIDVNKALLFDDKQKAQQYLSSIKEHGTYPRRDREVENNGIYFGKGSKRTTLLYYFKGQEIRSHNKQQTTLTTELREYADRMIRCEVRLFNQQLRDQELNYGYCWNEELVKHLVEDSHSKLNLPEPVSEIELPAKYIRFLATQKQGALHIGYTASTRARYKRDLARDYGLMV</sequence>
<dbReference type="GO" id="GO:0006260">
    <property type="term" value="P:DNA replication"/>
    <property type="evidence" value="ECO:0007669"/>
    <property type="project" value="InterPro"/>
</dbReference>
<dbReference type="Proteomes" id="UP000017404">
    <property type="component" value="Unassembled WGS sequence"/>
</dbReference>
<dbReference type="PATRIC" id="fig|1120928.5.peg.140"/>
<evidence type="ECO:0000313" key="2">
    <source>
        <dbReference type="EMBL" id="ESK57601.1"/>
    </source>
</evidence>
<name>V2V9Q7_9GAMM</name>